<dbReference type="EMBL" id="NJHN03000040">
    <property type="protein sequence ID" value="KAH9421522.1"/>
    <property type="molecule type" value="Genomic_DNA"/>
</dbReference>
<comment type="caution">
    <text evidence="1">The sequence shown here is derived from an EMBL/GenBank/DDBJ whole genome shotgun (WGS) entry which is preliminary data.</text>
</comment>
<sequence length="598" mass="68135">MSYRKRRQSIYLQGRNSISRTNSYDGTTTTTGTATISSGPTTAGALSTTGTTLRINSHKASLLIDNFTGLPCPDLKTMKYYKGYEWVTFKPVEISPPALTPGTPNKDFDMDEQSTDDKMMPIVNDDDTKDKELSTTPEMIDYRITRLSKDWIEKVGIDRIGQQEIRDCLRQHVKQKLCHGSKAAKEMSIIDIHHSMIVRYSLESVCERRQLCWTFEPFVDHDDDDDDNIYNGENPIVPYTSHSHQPVDDPWKIPVPQVRNLEVMIEQMTPSPLPPVTPSTPLPPIKESDDDNIDEIESITVEIEKPRTVTFQTTIIDNKHHPLSQDILTSNKEEQAIRRKFQEKIFQDQCMEVTVPGTVSIHSCHICAGVGRKRCIACVGSGSTKCDICEGVGFYGIDHNKPAFTRTFSANSDNNDYCWRCRGRGRLRCDGCSGVGMTACIGCAGSGQIKCYIKMIVTLTNHHNTVITRDKYSCEIPFDQIKLTDGDLVLDEDGLDLHPSSLSLFHNDLINEQSERLIRLHRRKYLGNSRLIWQRHRIKVLPVCRVHSSWRGNRFRFYVFGRKQQRRCFTIDYPQRCFCIPCCCFCCCQTCQSPCRIA</sequence>
<evidence type="ECO:0000313" key="1">
    <source>
        <dbReference type="EMBL" id="KAH9421522.1"/>
    </source>
</evidence>
<proteinExistence type="predicted"/>
<dbReference type="Proteomes" id="UP000887458">
    <property type="component" value="Unassembled WGS sequence"/>
</dbReference>
<keyword evidence="2" id="KW-1185">Reference proteome</keyword>
<dbReference type="PANTHER" id="PTHR48465">
    <property type="entry name" value="PROTEIN SSUH2 HOMOLOG"/>
    <property type="match status" value="1"/>
</dbReference>
<dbReference type="PANTHER" id="PTHR48465:SF1">
    <property type="entry name" value="PROTEIN SSUH2 HOMOLOG"/>
    <property type="match status" value="1"/>
</dbReference>
<accession>A0ABQ8JFX8</accession>
<evidence type="ECO:0008006" key="3">
    <source>
        <dbReference type="Google" id="ProtNLM"/>
    </source>
</evidence>
<reference evidence="1 2" key="2">
    <citation type="journal article" date="2022" name="Mol. Biol. Evol.">
        <title>Comparative Genomics Reveals Insights into the Divergent Evolution of Astigmatic Mites and Household Pest Adaptations.</title>
        <authorList>
            <person name="Xiong Q."/>
            <person name="Wan A.T."/>
            <person name="Liu X."/>
            <person name="Fung C.S."/>
            <person name="Xiao X."/>
            <person name="Malainual N."/>
            <person name="Hou J."/>
            <person name="Wang L."/>
            <person name="Wang M."/>
            <person name="Yang K.Y."/>
            <person name="Cui Y."/>
            <person name="Leung E.L."/>
            <person name="Nong W."/>
            <person name="Shin S.K."/>
            <person name="Au S.W."/>
            <person name="Jeong K.Y."/>
            <person name="Chew F.T."/>
            <person name="Hui J.H."/>
            <person name="Leung T.F."/>
            <person name="Tungtrongchitr A."/>
            <person name="Zhong N."/>
            <person name="Liu Z."/>
            <person name="Tsui S.K."/>
        </authorList>
    </citation>
    <scope>NUCLEOTIDE SEQUENCE [LARGE SCALE GENOMIC DNA]</scope>
    <source>
        <strain evidence="1">Derp</strain>
    </source>
</reference>
<gene>
    <name evidence="1" type="ORF">DERP_012255</name>
</gene>
<name>A0ABQ8JFX8_DERPT</name>
<reference evidence="1 2" key="1">
    <citation type="journal article" date="2018" name="J. Allergy Clin. Immunol.">
        <title>High-quality assembly of Dermatophagoides pteronyssinus genome and transcriptome reveals a wide range of novel allergens.</title>
        <authorList>
            <person name="Liu X.Y."/>
            <person name="Yang K.Y."/>
            <person name="Wang M.Q."/>
            <person name="Kwok J.S."/>
            <person name="Zeng X."/>
            <person name="Yang Z."/>
            <person name="Xiao X.J."/>
            <person name="Lau C.P."/>
            <person name="Li Y."/>
            <person name="Huang Z.M."/>
            <person name="Ba J.G."/>
            <person name="Yim A.K."/>
            <person name="Ouyang C.Y."/>
            <person name="Ngai S.M."/>
            <person name="Chan T.F."/>
            <person name="Leung E.L."/>
            <person name="Liu L."/>
            <person name="Liu Z.G."/>
            <person name="Tsui S.K."/>
        </authorList>
    </citation>
    <scope>NUCLEOTIDE SEQUENCE [LARGE SCALE GENOMIC DNA]</scope>
    <source>
        <strain evidence="1">Derp</strain>
    </source>
</reference>
<protein>
    <recommendedName>
        <fullName evidence="3">Protein SSUH2 homolog</fullName>
    </recommendedName>
</protein>
<organism evidence="1 2">
    <name type="scientific">Dermatophagoides pteronyssinus</name>
    <name type="common">European house dust mite</name>
    <dbReference type="NCBI Taxonomy" id="6956"/>
    <lineage>
        <taxon>Eukaryota</taxon>
        <taxon>Metazoa</taxon>
        <taxon>Ecdysozoa</taxon>
        <taxon>Arthropoda</taxon>
        <taxon>Chelicerata</taxon>
        <taxon>Arachnida</taxon>
        <taxon>Acari</taxon>
        <taxon>Acariformes</taxon>
        <taxon>Sarcoptiformes</taxon>
        <taxon>Astigmata</taxon>
        <taxon>Psoroptidia</taxon>
        <taxon>Analgoidea</taxon>
        <taxon>Pyroglyphidae</taxon>
        <taxon>Dermatophagoidinae</taxon>
        <taxon>Dermatophagoides</taxon>
    </lineage>
</organism>
<dbReference type="InterPro" id="IPR052789">
    <property type="entry name" value="SSUH2_homolog"/>
</dbReference>
<evidence type="ECO:0000313" key="2">
    <source>
        <dbReference type="Proteomes" id="UP000887458"/>
    </source>
</evidence>